<feature type="non-terminal residue" evidence="2">
    <location>
        <position position="86"/>
    </location>
</feature>
<dbReference type="AlphaFoldDB" id="A0A164DFY1"/>
<organism evidence="2 3">
    <name type="scientific">Daphnia magna</name>
    <dbReference type="NCBI Taxonomy" id="35525"/>
    <lineage>
        <taxon>Eukaryota</taxon>
        <taxon>Metazoa</taxon>
        <taxon>Ecdysozoa</taxon>
        <taxon>Arthropoda</taxon>
        <taxon>Crustacea</taxon>
        <taxon>Branchiopoda</taxon>
        <taxon>Diplostraca</taxon>
        <taxon>Cladocera</taxon>
        <taxon>Anomopoda</taxon>
        <taxon>Daphniidae</taxon>
        <taxon>Daphnia</taxon>
    </lineage>
</organism>
<feature type="non-terminal residue" evidence="2">
    <location>
        <position position="1"/>
    </location>
</feature>
<reference evidence="2 3" key="1">
    <citation type="submission" date="2016-03" db="EMBL/GenBank/DDBJ databases">
        <title>EvidentialGene: Evidence-directed Construction of Genes on Genomes.</title>
        <authorList>
            <person name="Gilbert D.G."/>
            <person name="Choi J.-H."/>
            <person name="Mockaitis K."/>
            <person name="Colbourne J."/>
            <person name="Pfrender M."/>
        </authorList>
    </citation>
    <scope>NUCLEOTIDE SEQUENCE [LARGE SCALE GENOMIC DNA]</scope>
    <source>
        <strain evidence="2 3">Xinb3</strain>
        <tissue evidence="2">Complete organism</tissue>
    </source>
</reference>
<proteinExistence type="predicted"/>
<dbReference type="SUPFAM" id="SSF50630">
    <property type="entry name" value="Acid proteases"/>
    <property type="match status" value="1"/>
</dbReference>
<evidence type="ECO:0000313" key="2">
    <source>
        <dbReference type="EMBL" id="KZR95739.1"/>
    </source>
</evidence>
<dbReference type="Proteomes" id="UP000076858">
    <property type="component" value="Unassembled WGS sequence"/>
</dbReference>
<evidence type="ECO:0000313" key="3">
    <source>
        <dbReference type="Proteomes" id="UP000076858"/>
    </source>
</evidence>
<dbReference type="GO" id="GO:0006508">
    <property type="term" value="P:proteolysis"/>
    <property type="evidence" value="ECO:0007669"/>
    <property type="project" value="UniProtKB-KW"/>
</dbReference>
<dbReference type="Pfam" id="PF00026">
    <property type="entry name" value="Asp"/>
    <property type="match status" value="1"/>
</dbReference>
<keyword evidence="2" id="KW-0378">Hydrolase</keyword>
<comment type="caution">
    <text evidence="2">The sequence shown here is derived from an EMBL/GenBank/DDBJ whole genome shotgun (WGS) entry which is preliminary data.</text>
</comment>
<gene>
    <name evidence="2" type="ORF">APZ42_010328</name>
</gene>
<dbReference type="GO" id="GO:0008233">
    <property type="term" value="F:peptidase activity"/>
    <property type="evidence" value="ECO:0007669"/>
    <property type="project" value="UniProtKB-KW"/>
</dbReference>
<dbReference type="InterPro" id="IPR033121">
    <property type="entry name" value="PEPTIDASE_A1"/>
</dbReference>
<protein>
    <submittedName>
        <fullName evidence="2">Putative Lysosomal aspartic Protease</fullName>
    </submittedName>
</protein>
<dbReference type="Gene3D" id="2.40.70.10">
    <property type="entry name" value="Acid Proteases"/>
    <property type="match status" value="1"/>
</dbReference>
<dbReference type="InterPro" id="IPR021109">
    <property type="entry name" value="Peptidase_aspartic_dom_sf"/>
</dbReference>
<dbReference type="EMBL" id="LRGB01027364">
    <property type="protein sequence ID" value="KZR95739.1"/>
    <property type="molecule type" value="Genomic_DNA"/>
</dbReference>
<keyword evidence="3" id="KW-1185">Reference proteome</keyword>
<dbReference type="OrthoDB" id="5841748at2759"/>
<feature type="domain" description="Peptidase A1" evidence="1">
    <location>
        <begin position="1"/>
        <end position="35"/>
    </location>
</feature>
<name>A0A164DFY1_9CRUS</name>
<keyword evidence="2" id="KW-0645">Protease</keyword>
<accession>A0A164DFY1</accession>
<evidence type="ECO:0000259" key="1">
    <source>
        <dbReference type="Pfam" id="PF00026"/>
    </source>
</evidence>
<sequence length="86" mass="9182">GILGISYPKISANGVPPVFNNMIEQGLVEEPVFTSGLAGILMPPRAEKLHLVDQTQIATLARLVGFLLPSQTVPSLYSVIREAAKP</sequence>